<dbReference type="GO" id="GO:0008270">
    <property type="term" value="F:zinc ion binding"/>
    <property type="evidence" value="ECO:0007669"/>
    <property type="project" value="UniProtKB-KW"/>
</dbReference>
<evidence type="ECO:0000256" key="2">
    <source>
        <dbReference type="ARBA" id="ARBA00022723"/>
    </source>
</evidence>
<dbReference type="STRING" id="34508.A0A4U5P9Z4"/>
<dbReference type="PANTHER" id="PTHR24388:SF38">
    <property type="entry name" value="PROTEIN SNAIL"/>
    <property type="match status" value="1"/>
</dbReference>
<dbReference type="PROSITE" id="PS50157">
    <property type="entry name" value="ZINC_FINGER_C2H2_2"/>
    <property type="match status" value="3"/>
</dbReference>
<evidence type="ECO:0000313" key="12">
    <source>
        <dbReference type="EMBL" id="TKR92881.1"/>
    </source>
</evidence>
<keyword evidence="3" id="KW-0677">Repeat</keyword>
<dbReference type="Proteomes" id="UP000298663">
    <property type="component" value="Unassembled WGS sequence"/>
</dbReference>
<protein>
    <recommendedName>
        <fullName evidence="11">C2H2-type domain-containing protein</fullName>
    </recommendedName>
</protein>
<dbReference type="Gene3D" id="3.30.160.60">
    <property type="entry name" value="Classic Zinc Finger"/>
    <property type="match status" value="3"/>
</dbReference>
<proteinExistence type="inferred from homology"/>
<keyword evidence="6" id="KW-0238">DNA-binding</keyword>
<dbReference type="GO" id="GO:0000978">
    <property type="term" value="F:RNA polymerase II cis-regulatory region sequence-specific DNA binding"/>
    <property type="evidence" value="ECO:0007669"/>
    <property type="project" value="TreeGrafter"/>
</dbReference>
<reference evidence="12 13" key="1">
    <citation type="journal article" date="2015" name="Genome Biol.">
        <title>Comparative genomics of Steinernema reveals deeply conserved gene regulatory networks.</title>
        <authorList>
            <person name="Dillman A.R."/>
            <person name="Macchietto M."/>
            <person name="Porter C.F."/>
            <person name="Rogers A."/>
            <person name="Williams B."/>
            <person name="Antoshechkin I."/>
            <person name="Lee M.M."/>
            <person name="Goodwin Z."/>
            <person name="Lu X."/>
            <person name="Lewis E.E."/>
            <person name="Goodrich-Blair H."/>
            <person name="Stock S.P."/>
            <person name="Adams B.J."/>
            <person name="Sternberg P.W."/>
            <person name="Mortazavi A."/>
        </authorList>
    </citation>
    <scope>NUCLEOTIDE SEQUENCE [LARGE SCALE GENOMIC DNA]</scope>
    <source>
        <strain evidence="12 13">ALL</strain>
    </source>
</reference>
<evidence type="ECO:0000256" key="4">
    <source>
        <dbReference type="ARBA" id="ARBA00022771"/>
    </source>
</evidence>
<dbReference type="InterPro" id="IPR013087">
    <property type="entry name" value="Znf_C2H2_type"/>
</dbReference>
<dbReference type="FunFam" id="3.30.160.60:FF:001465">
    <property type="entry name" value="Zinc finger protein 560"/>
    <property type="match status" value="1"/>
</dbReference>
<dbReference type="PANTHER" id="PTHR24388">
    <property type="entry name" value="ZINC FINGER PROTEIN"/>
    <property type="match status" value="1"/>
</dbReference>
<name>A0A4U5P9Z4_STECR</name>
<feature type="domain" description="C2H2-type" evidence="11">
    <location>
        <begin position="321"/>
        <end position="348"/>
    </location>
</feature>
<organism evidence="12 13">
    <name type="scientific">Steinernema carpocapsae</name>
    <name type="common">Entomopathogenic nematode</name>
    <dbReference type="NCBI Taxonomy" id="34508"/>
    <lineage>
        <taxon>Eukaryota</taxon>
        <taxon>Metazoa</taxon>
        <taxon>Ecdysozoa</taxon>
        <taxon>Nematoda</taxon>
        <taxon>Chromadorea</taxon>
        <taxon>Rhabditida</taxon>
        <taxon>Tylenchina</taxon>
        <taxon>Panagrolaimomorpha</taxon>
        <taxon>Strongyloidoidea</taxon>
        <taxon>Steinernematidae</taxon>
        <taxon>Steinernema</taxon>
    </lineage>
</organism>
<keyword evidence="4 9" id="KW-0863">Zinc-finger</keyword>
<keyword evidence="7" id="KW-0539">Nucleus</keyword>
<dbReference type="AlphaFoldDB" id="A0A4U5P9Z4"/>
<evidence type="ECO:0000256" key="7">
    <source>
        <dbReference type="ARBA" id="ARBA00023242"/>
    </source>
</evidence>
<feature type="compositionally biased region" description="Low complexity" evidence="10">
    <location>
        <begin position="150"/>
        <end position="161"/>
    </location>
</feature>
<reference evidence="12 13" key="2">
    <citation type="journal article" date="2019" name="G3 (Bethesda)">
        <title>Hybrid Assembly of the Genome of the Entomopathogenic Nematode Steinernema carpocapsae Identifies the X-Chromosome.</title>
        <authorList>
            <person name="Serra L."/>
            <person name="Macchietto M."/>
            <person name="Macias-Munoz A."/>
            <person name="McGill C.J."/>
            <person name="Rodriguez I.M."/>
            <person name="Rodriguez B."/>
            <person name="Murad R."/>
            <person name="Mortazavi A."/>
        </authorList>
    </citation>
    <scope>NUCLEOTIDE SEQUENCE [LARGE SCALE GENOMIC DNA]</scope>
    <source>
        <strain evidence="12 13">ALL</strain>
    </source>
</reference>
<dbReference type="InterPro" id="IPR050527">
    <property type="entry name" value="Snail/Krueppel_Znf"/>
</dbReference>
<evidence type="ECO:0000256" key="6">
    <source>
        <dbReference type="ARBA" id="ARBA00023125"/>
    </source>
</evidence>
<dbReference type="SMART" id="SM00355">
    <property type="entry name" value="ZnF_C2H2"/>
    <property type="match status" value="4"/>
</dbReference>
<feature type="domain" description="C2H2-type" evidence="11">
    <location>
        <begin position="293"/>
        <end position="320"/>
    </location>
</feature>
<dbReference type="GO" id="GO:0005634">
    <property type="term" value="C:nucleus"/>
    <property type="evidence" value="ECO:0007669"/>
    <property type="project" value="UniProtKB-SubCell"/>
</dbReference>
<dbReference type="FunFam" id="3.30.160.60:FF:000145">
    <property type="entry name" value="Zinc finger protein 574"/>
    <property type="match status" value="1"/>
</dbReference>
<evidence type="ECO:0000259" key="11">
    <source>
        <dbReference type="PROSITE" id="PS50157"/>
    </source>
</evidence>
<dbReference type="PROSITE" id="PS00028">
    <property type="entry name" value="ZINC_FINGER_C2H2_1"/>
    <property type="match status" value="4"/>
</dbReference>
<sequence length="354" mass="39013">MSLLLVSAALARFATRDNRVATEAEAPPRPPQRLRIRRPRLLLNKLALALRRSSVAMNPATLNSWNQLFLMPGVHTPGMRNPSYQFPPAVIPFLAPPVPTVYPSMVNNFNALCSLQLYLLANRISSEPSNSKDSGAPSPKNIVDPVVAGPSSPSLNSNASSASSFNITNILSAVENSRKSPSATSTSTSATHDTLKDVDTVDYTIDALQFSDGRCKRRKPLLEFQEDCSSSSTERHVCGECGKSYATSSNLSRHKQTHRSLDSPQAKKCPHCSKVYVSMPAYSMHLLTHRASHKCDICKKVFSRPWLLQGHIRSHTGQKPFGCSYCGKAFADRSNLRAHMHTHSVERKPEDYIT</sequence>
<gene>
    <name evidence="12" type="ORF">L596_007449</name>
</gene>
<feature type="domain" description="C2H2-type" evidence="11">
    <location>
        <begin position="236"/>
        <end position="263"/>
    </location>
</feature>
<dbReference type="InterPro" id="IPR036236">
    <property type="entry name" value="Znf_C2H2_sf"/>
</dbReference>
<dbReference type="GO" id="GO:0000981">
    <property type="term" value="F:DNA-binding transcription factor activity, RNA polymerase II-specific"/>
    <property type="evidence" value="ECO:0007669"/>
    <property type="project" value="TreeGrafter"/>
</dbReference>
<keyword evidence="5" id="KW-0862">Zinc</keyword>
<evidence type="ECO:0000256" key="8">
    <source>
        <dbReference type="ARBA" id="ARBA00037948"/>
    </source>
</evidence>
<dbReference type="FunFam" id="3.30.160.60:FF:000043">
    <property type="entry name" value="Scratch family zinc finger 2"/>
    <property type="match status" value="1"/>
</dbReference>
<evidence type="ECO:0000256" key="1">
    <source>
        <dbReference type="ARBA" id="ARBA00004123"/>
    </source>
</evidence>
<comment type="caution">
    <text evidence="12">The sequence shown here is derived from an EMBL/GenBank/DDBJ whole genome shotgun (WGS) entry which is preliminary data.</text>
</comment>
<keyword evidence="2" id="KW-0479">Metal-binding</keyword>
<dbReference type="OrthoDB" id="5428132at2759"/>
<dbReference type="EMBL" id="AZBU02000002">
    <property type="protein sequence ID" value="TKR92881.1"/>
    <property type="molecule type" value="Genomic_DNA"/>
</dbReference>
<evidence type="ECO:0000313" key="13">
    <source>
        <dbReference type="Proteomes" id="UP000298663"/>
    </source>
</evidence>
<evidence type="ECO:0000256" key="3">
    <source>
        <dbReference type="ARBA" id="ARBA00022737"/>
    </source>
</evidence>
<accession>A0A4U5P9Z4</accession>
<dbReference type="GO" id="GO:0000122">
    <property type="term" value="P:negative regulation of transcription by RNA polymerase II"/>
    <property type="evidence" value="ECO:0007669"/>
    <property type="project" value="UniProtKB-ARBA"/>
</dbReference>
<evidence type="ECO:0000256" key="10">
    <source>
        <dbReference type="SAM" id="MobiDB-lite"/>
    </source>
</evidence>
<keyword evidence="13" id="KW-1185">Reference proteome</keyword>
<comment type="similarity">
    <text evidence="8">Belongs to the snail C2H2-type zinc-finger protein family.</text>
</comment>
<dbReference type="SUPFAM" id="SSF57667">
    <property type="entry name" value="beta-beta-alpha zinc fingers"/>
    <property type="match status" value="2"/>
</dbReference>
<feature type="region of interest" description="Disordered" evidence="10">
    <location>
        <begin position="126"/>
        <end position="161"/>
    </location>
</feature>
<evidence type="ECO:0000256" key="5">
    <source>
        <dbReference type="ARBA" id="ARBA00022833"/>
    </source>
</evidence>
<dbReference type="Pfam" id="PF00096">
    <property type="entry name" value="zf-C2H2"/>
    <property type="match status" value="3"/>
</dbReference>
<comment type="subcellular location">
    <subcellularLocation>
        <location evidence="1">Nucleus</location>
    </subcellularLocation>
</comment>
<evidence type="ECO:0000256" key="9">
    <source>
        <dbReference type="PROSITE-ProRule" id="PRU00042"/>
    </source>
</evidence>